<dbReference type="PANTHER" id="PTHR36455:SF1">
    <property type="entry name" value="BLR8292 PROTEIN"/>
    <property type="match status" value="1"/>
</dbReference>
<dbReference type="NCBIfam" id="NF033819">
    <property type="entry name" value="IS66_TnpB"/>
    <property type="match status" value="1"/>
</dbReference>
<protein>
    <recommendedName>
        <fullName evidence="3">Transposase</fullName>
    </recommendedName>
</protein>
<dbReference type="Proteomes" id="UP000239504">
    <property type="component" value="Unassembled WGS sequence"/>
</dbReference>
<name>A0A2S7K8S4_9PROT</name>
<dbReference type="EMBL" id="PJCH01000004">
    <property type="protein sequence ID" value="PQA88859.1"/>
    <property type="molecule type" value="Genomic_DNA"/>
</dbReference>
<evidence type="ECO:0000313" key="2">
    <source>
        <dbReference type="Proteomes" id="UP000239504"/>
    </source>
</evidence>
<comment type="caution">
    <text evidence="1">The sequence shown here is derived from an EMBL/GenBank/DDBJ whole genome shotgun (WGS) entry which is preliminary data.</text>
</comment>
<dbReference type="Pfam" id="PF05717">
    <property type="entry name" value="TnpB_IS66"/>
    <property type="match status" value="1"/>
</dbReference>
<proteinExistence type="predicted"/>
<sequence length="115" mass="13110">MIAVPPNTKIWIALGRTDMRRGFNGLSLMVQEQMRMDPWSGHGFVFRGRRGDYIKILWADGHGLCLFSKRLEEGLFAWPSLKDGTAPMTSAQFAMLLDGLEWRTVRDARRGRRAG</sequence>
<organism evidence="1 2">
    <name type="scientific">Hyphococcus luteus</name>
    <dbReference type="NCBI Taxonomy" id="2058213"/>
    <lineage>
        <taxon>Bacteria</taxon>
        <taxon>Pseudomonadati</taxon>
        <taxon>Pseudomonadota</taxon>
        <taxon>Alphaproteobacteria</taxon>
        <taxon>Parvularculales</taxon>
        <taxon>Parvularculaceae</taxon>
        <taxon>Hyphococcus</taxon>
    </lineage>
</organism>
<evidence type="ECO:0008006" key="3">
    <source>
        <dbReference type="Google" id="ProtNLM"/>
    </source>
</evidence>
<dbReference type="PANTHER" id="PTHR36455">
    <property type="match status" value="1"/>
</dbReference>
<evidence type="ECO:0000313" key="1">
    <source>
        <dbReference type="EMBL" id="PQA88859.1"/>
    </source>
</evidence>
<reference evidence="1 2" key="1">
    <citation type="submission" date="2017-12" db="EMBL/GenBank/DDBJ databases">
        <authorList>
            <person name="Hurst M.R.H."/>
        </authorList>
    </citation>
    <scope>NUCLEOTIDE SEQUENCE [LARGE SCALE GENOMIC DNA]</scope>
    <source>
        <strain evidence="1 2">SY-3-19</strain>
    </source>
</reference>
<dbReference type="InterPro" id="IPR008878">
    <property type="entry name" value="Transposase_IS66_Orf2"/>
</dbReference>
<dbReference type="RefSeq" id="WP_104828934.1">
    <property type="nucleotide sequence ID" value="NZ_PJCH01000004.1"/>
</dbReference>
<gene>
    <name evidence="1" type="ORF">CW354_04805</name>
</gene>
<dbReference type="OrthoDB" id="9801450at2"/>
<keyword evidence="2" id="KW-1185">Reference proteome</keyword>
<accession>A0A2S7K8S4</accession>
<dbReference type="AlphaFoldDB" id="A0A2S7K8S4"/>